<evidence type="ECO:0000313" key="3">
    <source>
        <dbReference type="Proteomes" id="UP001500403"/>
    </source>
</evidence>
<gene>
    <name evidence="2" type="ORF">GCM10010446_36160</name>
</gene>
<dbReference type="EMBL" id="BAAAUD010000036">
    <property type="protein sequence ID" value="GAA2947692.1"/>
    <property type="molecule type" value="Genomic_DNA"/>
</dbReference>
<evidence type="ECO:0000256" key="1">
    <source>
        <dbReference type="SAM" id="MobiDB-lite"/>
    </source>
</evidence>
<feature type="region of interest" description="Disordered" evidence="1">
    <location>
        <begin position="56"/>
        <end position="90"/>
    </location>
</feature>
<accession>A0ABP6JTW9</accession>
<organism evidence="2 3">
    <name type="scientific">Streptomyces enissocaesilis</name>
    <dbReference type="NCBI Taxonomy" id="332589"/>
    <lineage>
        <taxon>Bacteria</taxon>
        <taxon>Bacillati</taxon>
        <taxon>Actinomycetota</taxon>
        <taxon>Actinomycetes</taxon>
        <taxon>Kitasatosporales</taxon>
        <taxon>Streptomycetaceae</taxon>
        <taxon>Streptomyces</taxon>
        <taxon>Streptomyces rochei group</taxon>
    </lineage>
</organism>
<proteinExistence type="predicted"/>
<comment type="caution">
    <text evidence="2">The sequence shown here is derived from an EMBL/GenBank/DDBJ whole genome shotgun (WGS) entry which is preliminary data.</text>
</comment>
<name>A0ABP6JTW9_9ACTN</name>
<dbReference type="Proteomes" id="UP001500403">
    <property type="component" value="Unassembled WGS sequence"/>
</dbReference>
<evidence type="ECO:0000313" key="2">
    <source>
        <dbReference type="EMBL" id="GAA2947692.1"/>
    </source>
</evidence>
<protein>
    <submittedName>
        <fullName evidence="2">Uncharacterized protein</fullName>
    </submittedName>
</protein>
<reference evidence="3" key="1">
    <citation type="journal article" date="2019" name="Int. J. Syst. Evol. Microbiol.">
        <title>The Global Catalogue of Microorganisms (GCM) 10K type strain sequencing project: providing services to taxonomists for standard genome sequencing and annotation.</title>
        <authorList>
            <consortium name="The Broad Institute Genomics Platform"/>
            <consortium name="The Broad Institute Genome Sequencing Center for Infectious Disease"/>
            <person name="Wu L."/>
            <person name="Ma J."/>
        </authorList>
    </citation>
    <scope>NUCLEOTIDE SEQUENCE [LARGE SCALE GENOMIC DNA]</scope>
    <source>
        <strain evidence="3">JCM 9088</strain>
    </source>
</reference>
<keyword evidence="3" id="KW-1185">Reference proteome</keyword>
<sequence>METSLDLSVVPVLSFAPGTSESTVFFLIDLHGSGSFENTAGSTVGVADTVGEALADGDASFSPSESEEQPAATSITGTAAQARMRESRGADRCMVPSLMGRLITGR</sequence>